<evidence type="ECO:0000313" key="3">
    <source>
        <dbReference type="Proteomes" id="UP000027456"/>
    </source>
</evidence>
<keyword evidence="1" id="KW-1133">Transmembrane helix</keyword>
<keyword evidence="1 2" id="KW-0812">Transmembrane</keyword>
<dbReference type="Proteomes" id="UP000027456">
    <property type="component" value="Unassembled WGS sequence"/>
</dbReference>
<accession>A0A074RGZ6</accession>
<dbReference type="AlphaFoldDB" id="A0A074RGZ6"/>
<comment type="caution">
    <text evidence="2">The sequence shown here is derived from an EMBL/GenBank/DDBJ whole genome shotgun (WGS) entry which is preliminary data.</text>
</comment>
<name>A0A074RGZ6_9AGAM</name>
<gene>
    <name evidence="2" type="ORF">V565_221570</name>
</gene>
<sequence>MVTLTRTTEIIAHITIMVTTLTTTALATNVITSSFRLGNHPSLCLLPIGLGTVALVLRTARPHHILTLVRCMPTFLICRACSIRFAFLILRSLSRLSPFCARFDP</sequence>
<dbReference type="EMBL" id="AZST01001309">
    <property type="protein sequence ID" value="KEP46049.1"/>
    <property type="molecule type" value="Genomic_DNA"/>
</dbReference>
<dbReference type="HOGENOM" id="CLU_2238138_0_0_1"/>
<evidence type="ECO:0000256" key="1">
    <source>
        <dbReference type="SAM" id="Phobius"/>
    </source>
</evidence>
<evidence type="ECO:0000313" key="2">
    <source>
        <dbReference type="EMBL" id="KEP46049.1"/>
    </source>
</evidence>
<protein>
    <submittedName>
        <fullName evidence="2">Putative transmembrane protein</fullName>
    </submittedName>
</protein>
<feature type="transmembrane region" description="Helical" evidence="1">
    <location>
        <begin position="12"/>
        <end position="31"/>
    </location>
</feature>
<keyword evidence="3" id="KW-1185">Reference proteome</keyword>
<proteinExistence type="predicted"/>
<organism evidence="2 3">
    <name type="scientific">Rhizoctonia solani 123E</name>
    <dbReference type="NCBI Taxonomy" id="1423351"/>
    <lineage>
        <taxon>Eukaryota</taxon>
        <taxon>Fungi</taxon>
        <taxon>Dikarya</taxon>
        <taxon>Basidiomycota</taxon>
        <taxon>Agaricomycotina</taxon>
        <taxon>Agaricomycetes</taxon>
        <taxon>Cantharellales</taxon>
        <taxon>Ceratobasidiaceae</taxon>
        <taxon>Rhizoctonia</taxon>
    </lineage>
</organism>
<keyword evidence="1" id="KW-0472">Membrane</keyword>
<reference evidence="2 3" key="1">
    <citation type="submission" date="2013-12" db="EMBL/GenBank/DDBJ databases">
        <authorList>
            <person name="Cubeta M."/>
            <person name="Pakala S."/>
            <person name="Fedorova N."/>
            <person name="Thomas E."/>
            <person name="Dean R."/>
            <person name="Jabaji S."/>
            <person name="Neate S."/>
            <person name="Toda T."/>
            <person name="Tavantzis S."/>
            <person name="Vilgalys R."/>
            <person name="Bharathan N."/>
            <person name="Pakala S."/>
            <person name="Losada L.S."/>
            <person name="Zafar N."/>
            <person name="Nierman W."/>
        </authorList>
    </citation>
    <scope>NUCLEOTIDE SEQUENCE [LARGE SCALE GENOMIC DNA]</scope>
    <source>
        <strain evidence="2 3">123E</strain>
    </source>
</reference>